<name>A0A3M7R052_BRAPC</name>
<gene>
    <name evidence="1" type="ORF">BpHYR1_038755</name>
</gene>
<dbReference type="AlphaFoldDB" id="A0A3M7R052"/>
<dbReference type="EMBL" id="REGN01004607">
    <property type="protein sequence ID" value="RNA16859.1"/>
    <property type="molecule type" value="Genomic_DNA"/>
</dbReference>
<organism evidence="1 2">
    <name type="scientific">Brachionus plicatilis</name>
    <name type="common">Marine rotifer</name>
    <name type="synonym">Brachionus muelleri</name>
    <dbReference type="NCBI Taxonomy" id="10195"/>
    <lineage>
        <taxon>Eukaryota</taxon>
        <taxon>Metazoa</taxon>
        <taxon>Spiralia</taxon>
        <taxon>Gnathifera</taxon>
        <taxon>Rotifera</taxon>
        <taxon>Eurotatoria</taxon>
        <taxon>Monogononta</taxon>
        <taxon>Pseudotrocha</taxon>
        <taxon>Ploima</taxon>
        <taxon>Brachionidae</taxon>
        <taxon>Brachionus</taxon>
    </lineage>
</organism>
<evidence type="ECO:0000313" key="1">
    <source>
        <dbReference type="EMBL" id="RNA16859.1"/>
    </source>
</evidence>
<keyword evidence="2" id="KW-1185">Reference proteome</keyword>
<accession>A0A3M7R052</accession>
<reference evidence="1 2" key="1">
    <citation type="journal article" date="2018" name="Sci. Rep.">
        <title>Genomic signatures of local adaptation to the degree of environmental predictability in rotifers.</title>
        <authorList>
            <person name="Franch-Gras L."/>
            <person name="Hahn C."/>
            <person name="Garcia-Roger E.M."/>
            <person name="Carmona M.J."/>
            <person name="Serra M."/>
            <person name="Gomez A."/>
        </authorList>
    </citation>
    <scope>NUCLEOTIDE SEQUENCE [LARGE SCALE GENOMIC DNA]</scope>
    <source>
        <strain evidence="1">HYR1</strain>
    </source>
</reference>
<comment type="caution">
    <text evidence="1">The sequence shown here is derived from an EMBL/GenBank/DDBJ whole genome shotgun (WGS) entry which is preliminary data.</text>
</comment>
<evidence type="ECO:0000313" key="2">
    <source>
        <dbReference type="Proteomes" id="UP000276133"/>
    </source>
</evidence>
<sequence>MTETRVLRLQYRTRKYEVSRLSYKKEFSFSTSRYNFKSNCTFCTFIPYYICLQSFCRSFYNSKLEEIKIFMNNERESLVKLSLVKFKPISSGDD</sequence>
<protein>
    <submittedName>
        <fullName evidence="1">Uncharacterized protein</fullName>
    </submittedName>
</protein>
<proteinExistence type="predicted"/>
<dbReference type="Proteomes" id="UP000276133">
    <property type="component" value="Unassembled WGS sequence"/>
</dbReference>